<dbReference type="RefSeq" id="WP_132921488.1">
    <property type="nucleotide sequence ID" value="NZ_CP075169.1"/>
</dbReference>
<dbReference type="CDD" id="cd00882">
    <property type="entry name" value="Ras_like_GTPase"/>
    <property type="match status" value="1"/>
</dbReference>
<dbReference type="OrthoDB" id="6179at2"/>
<comment type="similarity">
    <text evidence="1">Belongs to the EutP/PduV family.</text>
</comment>
<protein>
    <submittedName>
        <fullName evidence="2">Ethanolamine utilization protein EutP</fullName>
    </submittedName>
</protein>
<dbReference type="GO" id="GO:0005524">
    <property type="term" value="F:ATP binding"/>
    <property type="evidence" value="ECO:0007669"/>
    <property type="project" value="UniProtKB-UniRule"/>
</dbReference>
<dbReference type="PANTHER" id="PTHR40453:SF1">
    <property type="entry name" value="PROTEIN YOEF"/>
    <property type="match status" value="1"/>
</dbReference>
<dbReference type="Pfam" id="PF10662">
    <property type="entry name" value="PduV-EutP"/>
    <property type="match status" value="1"/>
</dbReference>
<dbReference type="GO" id="GO:0006576">
    <property type="term" value="P:biogenic amine metabolic process"/>
    <property type="evidence" value="ECO:0007669"/>
    <property type="project" value="InterPro"/>
</dbReference>
<evidence type="ECO:0000256" key="1">
    <source>
        <dbReference type="PIRNR" id="PIRNR036409"/>
    </source>
</evidence>
<dbReference type="Proteomes" id="UP000294555">
    <property type="component" value="Unassembled WGS sequence"/>
</dbReference>
<evidence type="ECO:0000313" key="3">
    <source>
        <dbReference type="Proteomes" id="UP000294555"/>
    </source>
</evidence>
<keyword evidence="1" id="KW-0547">Nucleotide-binding</keyword>
<keyword evidence="3" id="KW-1185">Reference proteome</keyword>
<dbReference type="InterPro" id="IPR012381">
    <property type="entry name" value="EutP_PduV"/>
</dbReference>
<dbReference type="Gene3D" id="3.40.50.300">
    <property type="entry name" value="P-loop containing nucleotide triphosphate hydrolases"/>
    <property type="match status" value="1"/>
</dbReference>
<dbReference type="SUPFAM" id="SSF52540">
    <property type="entry name" value="P-loop containing nucleoside triphosphate hydrolases"/>
    <property type="match status" value="1"/>
</dbReference>
<dbReference type="EMBL" id="SJOI01000001">
    <property type="protein sequence ID" value="TCL02547.1"/>
    <property type="molecule type" value="Genomic_DNA"/>
</dbReference>
<evidence type="ECO:0000313" key="2">
    <source>
        <dbReference type="EMBL" id="TCL02547.1"/>
    </source>
</evidence>
<sequence>MKRLLLLGPSRSGKTTLLQCLRGEPLVYRKTQSMVYLDDAIDSPGEYIEHRHFYNALLSSAYEADVVGLVQNLDSENGYFSPMFATLFNKPVIGIITKMDIPVSEKQREFIIYQLKQAGADPLFCVSATGRKGLTPLLTYLK</sequence>
<name>A0A4R1N7K7_9GAMM</name>
<gene>
    <name evidence="2" type="ORF">EZJ58_0569</name>
</gene>
<dbReference type="PANTHER" id="PTHR40453">
    <property type="entry name" value="PROTEIN YOEF"/>
    <property type="match status" value="1"/>
</dbReference>
<organism evidence="2 3">
    <name type="scientific">Sodalis ligni</name>
    <dbReference type="NCBI Taxonomy" id="2697027"/>
    <lineage>
        <taxon>Bacteria</taxon>
        <taxon>Pseudomonadati</taxon>
        <taxon>Pseudomonadota</taxon>
        <taxon>Gammaproteobacteria</taxon>
        <taxon>Enterobacterales</taxon>
        <taxon>Bruguierivoracaceae</taxon>
        <taxon>Sodalis</taxon>
    </lineage>
</organism>
<reference evidence="2 3" key="1">
    <citation type="submission" date="2019-02" db="EMBL/GenBank/DDBJ databases">
        <title>Investigation of anaerobic lignin degradation for improved lignocellulosic biofuels.</title>
        <authorList>
            <person name="Deangelis K."/>
        </authorList>
    </citation>
    <scope>NUCLEOTIDE SEQUENCE [LARGE SCALE GENOMIC DNA]</scope>
    <source>
        <strain evidence="2 3">159R</strain>
    </source>
</reference>
<comment type="caution">
    <text evidence="2">The sequence shown here is derived from an EMBL/GenBank/DDBJ whole genome shotgun (WGS) entry which is preliminary data.</text>
</comment>
<dbReference type="PIRSF" id="PIRSF036409">
    <property type="entry name" value="EutP_PduV"/>
    <property type="match status" value="1"/>
</dbReference>
<accession>A0A4R1N7K7</accession>
<dbReference type="InterPro" id="IPR027417">
    <property type="entry name" value="P-loop_NTPase"/>
</dbReference>
<dbReference type="AlphaFoldDB" id="A0A4R1N7K7"/>
<dbReference type="NCBIfam" id="TIGR02528">
    <property type="entry name" value="EutP"/>
    <property type="match status" value="1"/>
</dbReference>
<proteinExistence type="inferred from homology"/>